<dbReference type="Proteomes" id="UP000499080">
    <property type="component" value="Unassembled WGS sequence"/>
</dbReference>
<protein>
    <submittedName>
        <fullName evidence="1">Uncharacterized protein</fullName>
    </submittedName>
</protein>
<gene>
    <name evidence="1" type="ORF">AVEN_15730_1</name>
</gene>
<proteinExistence type="predicted"/>
<evidence type="ECO:0000313" key="1">
    <source>
        <dbReference type="EMBL" id="GBN92911.1"/>
    </source>
</evidence>
<dbReference type="EMBL" id="BGPR01024664">
    <property type="protein sequence ID" value="GBN92911.1"/>
    <property type="molecule type" value="Genomic_DNA"/>
</dbReference>
<sequence>MALAVPTSSVATTSASCLSSPQLPLIRLHETVAKINMPTAINQNSSSAVSNEPVYNLTISNGEIIHTSGTSTVPKIAVPPVATLAGSIYPEFMGKKMSILCPNHYRFQKKIQIQKNLILKYLSDIHLHYHLNRSHQAAHKP</sequence>
<comment type="caution">
    <text evidence="1">The sequence shown here is derived from an EMBL/GenBank/DDBJ whole genome shotgun (WGS) entry which is preliminary data.</text>
</comment>
<accession>A0A4Y2SY60</accession>
<keyword evidence="2" id="KW-1185">Reference proteome</keyword>
<organism evidence="1 2">
    <name type="scientific">Araneus ventricosus</name>
    <name type="common">Orbweaver spider</name>
    <name type="synonym">Epeira ventricosa</name>
    <dbReference type="NCBI Taxonomy" id="182803"/>
    <lineage>
        <taxon>Eukaryota</taxon>
        <taxon>Metazoa</taxon>
        <taxon>Ecdysozoa</taxon>
        <taxon>Arthropoda</taxon>
        <taxon>Chelicerata</taxon>
        <taxon>Arachnida</taxon>
        <taxon>Araneae</taxon>
        <taxon>Araneomorphae</taxon>
        <taxon>Entelegynae</taxon>
        <taxon>Araneoidea</taxon>
        <taxon>Araneidae</taxon>
        <taxon>Araneus</taxon>
    </lineage>
</organism>
<name>A0A4Y2SY60_ARAVE</name>
<evidence type="ECO:0000313" key="2">
    <source>
        <dbReference type="Proteomes" id="UP000499080"/>
    </source>
</evidence>
<reference evidence="1 2" key="1">
    <citation type="journal article" date="2019" name="Sci. Rep.">
        <title>Orb-weaving spider Araneus ventricosus genome elucidates the spidroin gene catalogue.</title>
        <authorList>
            <person name="Kono N."/>
            <person name="Nakamura H."/>
            <person name="Ohtoshi R."/>
            <person name="Moran D.A.P."/>
            <person name="Shinohara A."/>
            <person name="Yoshida Y."/>
            <person name="Fujiwara M."/>
            <person name="Mori M."/>
            <person name="Tomita M."/>
            <person name="Arakawa K."/>
        </authorList>
    </citation>
    <scope>NUCLEOTIDE SEQUENCE [LARGE SCALE GENOMIC DNA]</scope>
</reference>
<dbReference type="AlphaFoldDB" id="A0A4Y2SY60"/>